<feature type="region of interest" description="Disordered" evidence="1">
    <location>
        <begin position="238"/>
        <end position="289"/>
    </location>
</feature>
<accession>A0A0B7A3E2</accession>
<feature type="compositionally biased region" description="Polar residues" evidence="1">
    <location>
        <begin position="262"/>
        <end position="288"/>
    </location>
</feature>
<feature type="non-terminal residue" evidence="2">
    <location>
        <position position="353"/>
    </location>
</feature>
<proteinExistence type="predicted"/>
<dbReference type="AlphaFoldDB" id="A0A0B7A3E2"/>
<reference evidence="2" key="1">
    <citation type="submission" date="2014-12" db="EMBL/GenBank/DDBJ databases">
        <title>Insight into the proteome of Arion vulgaris.</title>
        <authorList>
            <person name="Aradska J."/>
            <person name="Bulat T."/>
            <person name="Smidak R."/>
            <person name="Sarate P."/>
            <person name="Gangsoo J."/>
            <person name="Sialana F."/>
            <person name="Bilban M."/>
            <person name="Lubec G."/>
        </authorList>
    </citation>
    <scope>NUCLEOTIDE SEQUENCE</scope>
    <source>
        <tissue evidence="2">Skin</tissue>
    </source>
</reference>
<organism evidence="2">
    <name type="scientific">Arion vulgaris</name>
    <dbReference type="NCBI Taxonomy" id="1028688"/>
    <lineage>
        <taxon>Eukaryota</taxon>
        <taxon>Metazoa</taxon>
        <taxon>Spiralia</taxon>
        <taxon>Lophotrochozoa</taxon>
        <taxon>Mollusca</taxon>
        <taxon>Gastropoda</taxon>
        <taxon>Heterobranchia</taxon>
        <taxon>Euthyneura</taxon>
        <taxon>Panpulmonata</taxon>
        <taxon>Eupulmonata</taxon>
        <taxon>Stylommatophora</taxon>
        <taxon>Helicina</taxon>
        <taxon>Arionoidea</taxon>
        <taxon>Arionidae</taxon>
        <taxon>Arion</taxon>
    </lineage>
</organism>
<evidence type="ECO:0000256" key="1">
    <source>
        <dbReference type="SAM" id="MobiDB-lite"/>
    </source>
</evidence>
<protein>
    <submittedName>
        <fullName evidence="2">Uncharacterized protein</fullName>
    </submittedName>
</protein>
<name>A0A0B7A3E2_9EUPU</name>
<feature type="region of interest" description="Disordered" evidence="1">
    <location>
        <begin position="160"/>
        <end position="215"/>
    </location>
</feature>
<sequence length="353" mass="38929">MKSKNNNLNQHITIVDQVSPSVISVSERFHVGEVATPAGDKFSEDMLCDHRLDNLHTQLSLISQDPSCTLLNASNMGDQYQEHAEATSILKQIVRGDTCDLIHFSNTSCESNQGDLVECFSMSDSSELNLTDEGSYSDSRAVKEYYDNDYDYVTTSLPKVSKTSRSHHQTPLLKPGHLKTSSLWTLQEETESMMDTLSPRPSRKLPRLPVASHDNTSSQINIAQIEVLNVESLNVQQNQVQNSTAEHKTVTSDSSDMEGSDGNYSSVSNTDSYSCQSSSFERGQTPESESVAMVNDDNALTHQSVGNASTDSYYGGTFKEYSPGSDLYNFTSDLIDVSHINGVENGQMKSQMK</sequence>
<dbReference type="EMBL" id="HACG01027600">
    <property type="protein sequence ID" value="CEK74465.1"/>
    <property type="molecule type" value="Transcribed_RNA"/>
</dbReference>
<evidence type="ECO:0000313" key="2">
    <source>
        <dbReference type="EMBL" id="CEK74465.1"/>
    </source>
</evidence>
<gene>
    <name evidence="2" type="primary">ORF91184</name>
</gene>